<dbReference type="RefSeq" id="WP_101009816.1">
    <property type="nucleotide sequence ID" value="NZ_FRFC01000003.1"/>
</dbReference>
<dbReference type="OrthoDB" id="7601at2157"/>
<protein>
    <submittedName>
        <fullName evidence="1">Uncharacterized protein</fullName>
    </submittedName>
</protein>
<dbReference type="EMBL" id="FRFC01000003">
    <property type="protein sequence ID" value="SHO45859.1"/>
    <property type="molecule type" value="Genomic_DNA"/>
</dbReference>
<reference evidence="2" key="1">
    <citation type="submission" date="2016-12" db="EMBL/GenBank/DDBJ databases">
        <authorList>
            <person name="Herbold C."/>
        </authorList>
    </citation>
    <scope>NUCLEOTIDE SEQUENCE [LARGE SCALE GENOMIC DNA]</scope>
</reference>
<proteinExistence type="predicted"/>
<sequence length="92" mass="10454">MSTLREQKAIAVLAIEHTLLKISNDTLTKVESTLQNEYNSSISDCYDHPDYLSSVLKSIFGTAHSKVVRDVNSYLQEFTYQKPIADFLARIQ</sequence>
<organism evidence="1 2">
    <name type="scientific">Nitrosotalea sinensis</name>
    <dbReference type="NCBI Taxonomy" id="1499975"/>
    <lineage>
        <taxon>Archaea</taxon>
        <taxon>Nitrososphaerota</taxon>
        <taxon>Nitrososphaeria</taxon>
        <taxon>Nitrosotaleales</taxon>
        <taxon>Nitrosotaleaceae</taxon>
        <taxon>Nitrosotalea</taxon>
    </lineage>
</organism>
<dbReference type="AlphaFoldDB" id="A0A2H1EGX3"/>
<evidence type="ECO:0000313" key="2">
    <source>
        <dbReference type="Proteomes" id="UP000232412"/>
    </source>
</evidence>
<accession>A0A2H1EGX3</accession>
<evidence type="ECO:0000313" key="1">
    <source>
        <dbReference type="EMBL" id="SHO45859.1"/>
    </source>
</evidence>
<gene>
    <name evidence="1" type="ORF">NSIN_20803</name>
</gene>
<keyword evidence="2" id="KW-1185">Reference proteome</keyword>
<dbReference type="Proteomes" id="UP000232412">
    <property type="component" value="Unassembled WGS sequence"/>
</dbReference>
<name>A0A2H1EGX3_9ARCH</name>